<evidence type="ECO:0000256" key="8">
    <source>
        <dbReference type="ARBA" id="ARBA00023004"/>
    </source>
</evidence>
<dbReference type="OrthoDB" id="19906at2"/>
<evidence type="ECO:0000256" key="1">
    <source>
        <dbReference type="ARBA" id="ARBA00004141"/>
    </source>
</evidence>
<evidence type="ECO:0000259" key="13">
    <source>
        <dbReference type="Pfam" id="PF00487"/>
    </source>
</evidence>
<dbReference type="GO" id="GO:0016717">
    <property type="term" value="F:oxidoreductase activity, acting on paired donors, with oxidation of a pair of donors resulting in the reduction of molecular oxygen to two molecules of water"/>
    <property type="evidence" value="ECO:0007669"/>
    <property type="project" value="InterPro"/>
</dbReference>
<evidence type="ECO:0000256" key="10">
    <source>
        <dbReference type="ARBA" id="ARBA00023136"/>
    </source>
</evidence>
<evidence type="ECO:0000313" key="15">
    <source>
        <dbReference type="Proteomes" id="UP000324974"/>
    </source>
</evidence>
<dbReference type="PANTHER" id="PTHR11351">
    <property type="entry name" value="ACYL-COA DESATURASE"/>
    <property type="match status" value="1"/>
</dbReference>
<sequence length="316" mass="36416">MPRPTLPAAPQPAAFKRAVQTIFAWVNVLPFLAIHVACVSVFFVEFHWWAVALFAVTYSLRVWGLTAGFHRYFAHRAYKTSRWFQFVIATCGSAALQKGPMWWAGEHRQHHRHSDQDGDPHSPIKKSVFWAHIGWVIDRNNGDTDWHEMKDWTKYPELAWLDRFHWVPPALLGFACWYFGGATGLVWGFVLSTVAVYHVTFCVNSVCHLFGYRRFETTDHSRNNWLIALLTFGEGWHNNHHHYQSSARQGFAWYEVDVSYYSLKMLSWFGLVWDVREPTARAKQKNLIGAKPAAQVVQGQLPTVEQESVKETPVAG</sequence>
<dbReference type="GO" id="GO:0006633">
    <property type="term" value="P:fatty acid biosynthetic process"/>
    <property type="evidence" value="ECO:0007669"/>
    <property type="project" value="UniProtKB-KW"/>
</dbReference>
<dbReference type="PANTHER" id="PTHR11351:SF31">
    <property type="entry name" value="DESATURASE 1, ISOFORM A-RELATED"/>
    <property type="match status" value="1"/>
</dbReference>
<keyword evidence="9" id="KW-0443">Lipid metabolism</keyword>
<evidence type="ECO:0000256" key="2">
    <source>
        <dbReference type="ARBA" id="ARBA00008749"/>
    </source>
</evidence>
<keyword evidence="10 12" id="KW-0472">Membrane</keyword>
<keyword evidence="6 12" id="KW-1133">Transmembrane helix</keyword>
<dbReference type="InterPro" id="IPR015876">
    <property type="entry name" value="Acyl-CoA_DS"/>
</dbReference>
<dbReference type="KEGG" id="lrs:PX52LOC_06076"/>
<dbReference type="Pfam" id="PF00487">
    <property type="entry name" value="FA_desaturase"/>
    <property type="match status" value="1"/>
</dbReference>
<dbReference type="PRINTS" id="PR00075">
    <property type="entry name" value="FACDDSATRASE"/>
</dbReference>
<evidence type="ECO:0000256" key="4">
    <source>
        <dbReference type="ARBA" id="ARBA00022692"/>
    </source>
</evidence>
<dbReference type="CDD" id="cd03505">
    <property type="entry name" value="Delta9-FADS-like"/>
    <property type="match status" value="1"/>
</dbReference>
<gene>
    <name evidence="14" type="ORF">PX52LOC_06076</name>
</gene>
<keyword evidence="7" id="KW-0560">Oxidoreductase</keyword>
<evidence type="ECO:0000256" key="7">
    <source>
        <dbReference type="ARBA" id="ARBA00023002"/>
    </source>
</evidence>
<dbReference type="InterPro" id="IPR005804">
    <property type="entry name" value="FA_desaturase_dom"/>
</dbReference>
<dbReference type="EMBL" id="CP042425">
    <property type="protein sequence ID" value="QEL19022.1"/>
    <property type="molecule type" value="Genomic_DNA"/>
</dbReference>
<keyword evidence="3" id="KW-0444">Lipid biosynthesis</keyword>
<organism evidence="14 15">
    <name type="scientific">Limnoglobus roseus</name>
    <dbReference type="NCBI Taxonomy" id="2598579"/>
    <lineage>
        <taxon>Bacteria</taxon>
        <taxon>Pseudomonadati</taxon>
        <taxon>Planctomycetota</taxon>
        <taxon>Planctomycetia</taxon>
        <taxon>Gemmatales</taxon>
        <taxon>Gemmataceae</taxon>
        <taxon>Limnoglobus</taxon>
    </lineage>
</organism>
<dbReference type="GO" id="GO:0016020">
    <property type="term" value="C:membrane"/>
    <property type="evidence" value="ECO:0007669"/>
    <property type="project" value="UniProtKB-SubCell"/>
</dbReference>
<keyword evidence="8" id="KW-0408">Iron</keyword>
<keyword evidence="5" id="KW-0276">Fatty acid metabolism</keyword>
<proteinExistence type="inferred from homology"/>
<feature type="transmembrane region" description="Helical" evidence="12">
    <location>
        <begin position="21"/>
        <end position="43"/>
    </location>
</feature>
<evidence type="ECO:0000256" key="5">
    <source>
        <dbReference type="ARBA" id="ARBA00022832"/>
    </source>
</evidence>
<feature type="transmembrane region" description="Helical" evidence="12">
    <location>
        <begin position="170"/>
        <end position="189"/>
    </location>
</feature>
<evidence type="ECO:0000256" key="9">
    <source>
        <dbReference type="ARBA" id="ARBA00023098"/>
    </source>
</evidence>
<evidence type="ECO:0000256" key="6">
    <source>
        <dbReference type="ARBA" id="ARBA00022989"/>
    </source>
</evidence>
<feature type="domain" description="Fatty acid desaturase" evidence="13">
    <location>
        <begin position="48"/>
        <end position="254"/>
    </location>
</feature>
<keyword evidence="4 12" id="KW-0812">Transmembrane</keyword>
<feature type="transmembrane region" description="Helical" evidence="12">
    <location>
        <begin position="195"/>
        <end position="212"/>
    </location>
</feature>
<accession>A0A5C1AMR9</accession>
<reference evidence="15" key="1">
    <citation type="submission" date="2019-08" db="EMBL/GenBank/DDBJ databases">
        <title>Limnoglobus roseus gen. nov., sp. nov., a novel freshwater planctomycete with a giant genome from the family Gemmataceae.</title>
        <authorList>
            <person name="Kulichevskaya I.S."/>
            <person name="Naumoff D.G."/>
            <person name="Miroshnikov K."/>
            <person name="Ivanova A."/>
            <person name="Philippov D.A."/>
            <person name="Hakobyan A."/>
            <person name="Rijpstra I.C."/>
            <person name="Sinninghe Damste J.S."/>
            <person name="Liesack W."/>
            <person name="Dedysh S.N."/>
        </authorList>
    </citation>
    <scope>NUCLEOTIDE SEQUENCE [LARGE SCALE GENOMIC DNA]</scope>
    <source>
        <strain evidence="15">PX52</strain>
    </source>
</reference>
<evidence type="ECO:0000256" key="3">
    <source>
        <dbReference type="ARBA" id="ARBA00022516"/>
    </source>
</evidence>
<name>A0A5C1AMR9_9BACT</name>
<dbReference type="AlphaFoldDB" id="A0A5C1AMR9"/>
<feature type="transmembrane region" description="Helical" evidence="12">
    <location>
        <begin position="49"/>
        <end position="73"/>
    </location>
</feature>
<evidence type="ECO:0000256" key="11">
    <source>
        <dbReference type="ARBA" id="ARBA00023160"/>
    </source>
</evidence>
<evidence type="ECO:0000313" key="14">
    <source>
        <dbReference type="EMBL" id="QEL19022.1"/>
    </source>
</evidence>
<dbReference type="Proteomes" id="UP000324974">
    <property type="component" value="Chromosome"/>
</dbReference>
<evidence type="ECO:0000256" key="12">
    <source>
        <dbReference type="SAM" id="Phobius"/>
    </source>
</evidence>
<comment type="subcellular location">
    <subcellularLocation>
        <location evidence="1">Membrane</location>
        <topology evidence="1">Multi-pass membrane protein</topology>
    </subcellularLocation>
</comment>
<comment type="similarity">
    <text evidence="2">Belongs to the fatty acid desaturase type 2 family.</text>
</comment>
<keyword evidence="11" id="KW-0275">Fatty acid biosynthesis</keyword>
<keyword evidence="15" id="KW-1185">Reference proteome</keyword>
<protein>
    <submittedName>
        <fullName evidence="14">Fatty acid desaturase</fullName>
    </submittedName>
</protein>